<proteinExistence type="predicted"/>
<dbReference type="GO" id="GO:0004800">
    <property type="term" value="F:thyroxine 5'-deiodinase activity"/>
    <property type="evidence" value="ECO:0007669"/>
    <property type="project" value="InterPro"/>
</dbReference>
<keyword evidence="2" id="KW-1185">Reference proteome</keyword>
<sequence>MEKESSYNYKHFNPKDYNFKNFKGPKGGEEYIDFEATTLDGKTVKLSDFLDKTIVLDTGSITCPMYANTTGPMNLLQKEFPDFHFILLYVREAHPGGRTKEITTFSEKIDNAKATSKLYNEKRKVLVDSVDGFAHKLYGSMPNMTYVIGKDGIIKFRANWTNINALKKVLLSPDKIESKDYYSVVKPPFNIALRTLLIGGVRALYEFLKGLPQLMKQHKEVDSK</sequence>
<accession>A0A6N6MPE2</accession>
<organism evidence="1 2">
    <name type="scientific">Pseudotamlana haliotis</name>
    <dbReference type="NCBI Taxonomy" id="2614804"/>
    <lineage>
        <taxon>Bacteria</taxon>
        <taxon>Pseudomonadati</taxon>
        <taxon>Bacteroidota</taxon>
        <taxon>Flavobacteriia</taxon>
        <taxon>Flavobacteriales</taxon>
        <taxon>Flavobacteriaceae</taxon>
        <taxon>Pseudotamlana</taxon>
    </lineage>
</organism>
<dbReference type="AlphaFoldDB" id="A0A6N6MPE2"/>
<comment type="caution">
    <text evidence="1">The sequence shown here is derived from an EMBL/GenBank/DDBJ whole genome shotgun (WGS) entry which is preliminary data.</text>
</comment>
<protein>
    <submittedName>
        <fullName evidence="1">Redoxin domain-containing protein</fullName>
    </submittedName>
</protein>
<reference evidence="1 2" key="1">
    <citation type="submission" date="2019-09" db="EMBL/GenBank/DDBJ databases">
        <authorList>
            <person name="Cao W.R."/>
        </authorList>
    </citation>
    <scope>NUCLEOTIDE SEQUENCE [LARGE SCALE GENOMIC DNA]</scope>
    <source>
        <strain evidence="1 2">B1N29</strain>
    </source>
</reference>
<dbReference type="EMBL" id="WAAT01000015">
    <property type="protein sequence ID" value="KAB1070355.1"/>
    <property type="molecule type" value="Genomic_DNA"/>
</dbReference>
<evidence type="ECO:0000313" key="1">
    <source>
        <dbReference type="EMBL" id="KAB1070355.1"/>
    </source>
</evidence>
<gene>
    <name evidence="1" type="ORF">F6U93_02035</name>
</gene>
<dbReference type="InterPro" id="IPR036249">
    <property type="entry name" value="Thioredoxin-like_sf"/>
</dbReference>
<name>A0A6N6MPE2_9FLAO</name>
<evidence type="ECO:0000313" key="2">
    <source>
        <dbReference type="Proteomes" id="UP000441333"/>
    </source>
</evidence>
<dbReference type="RefSeq" id="WP_150936334.1">
    <property type="nucleotide sequence ID" value="NZ_WAAT01000015.1"/>
</dbReference>
<dbReference type="Gene3D" id="3.40.30.10">
    <property type="entry name" value="Glutaredoxin"/>
    <property type="match status" value="1"/>
</dbReference>
<dbReference type="Pfam" id="PF00837">
    <property type="entry name" value="T4_deiodinase"/>
    <property type="match status" value="1"/>
</dbReference>
<dbReference type="SUPFAM" id="SSF52833">
    <property type="entry name" value="Thioredoxin-like"/>
    <property type="match status" value="1"/>
</dbReference>
<dbReference type="InterPro" id="IPR000643">
    <property type="entry name" value="Iodothyronine_deiodinase"/>
</dbReference>
<dbReference type="Proteomes" id="UP000441333">
    <property type="component" value="Unassembled WGS sequence"/>
</dbReference>